<keyword evidence="1" id="KW-1133">Transmembrane helix</keyword>
<keyword evidence="3" id="KW-1185">Reference proteome</keyword>
<keyword evidence="1" id="KW-0812">Transmembrane</keyword>
<organism evidence="2 3">
    <name type="scientific">Terribacillus aidingensis</name>
    <dbReference type="NCBI Taxonomy" id="586416"/>
    <lineage>
        <taxon>Bacteria</taxon>
        <taxon>Bacillati</taxon>
        <taxon>Bacillota</taxon>
        <taxon>Bacilli</taxon>
        <taxon>Bacillales</taxon>
        <taxon>Bacillaceae</taxon>
        <taxon>Terribacillus</taxon>
    </lineage>
</organism>
<protein>
    <recommendedName>
        <fullName evidence="4">YqzE-like protein</fullName>
    </recommendedName>
</protein>
<name>A0A285N4L6_9BACI</name>
<evidence type="ECO:0000256" key="1">
    <source>
        <dbReference type="SAM" id="Phobius"/>
    </source>
</evidence>
<keyword evidence="1" id="KW-0472">Membrane</keyword>
<dbReference type="RefSeq" id="WP_179636783.1">
    <property type="nucleotide sequence ID" value="NZ_OBEK01000001.1"/>
</dbReference>
<evidence type="ECO:0008006" key="4">
    <source>
        <dbReference type="Google" id="ProtNLM"/>
    </source>
</evidence>
<proteinExistence type="predicted"/>
<dbReference type="Proteomes" id="UP000219356">
    <property type="component" value="Unassembled WGS sequence"/>
</dbReference>
<feature type="transmembrane region" description="Helical" evidence="1">
    <location>
        <begin position="27"/>
        <end position="46"/>
    </location>
</feature>
<gene>
    <name evidence="2" type="ORF">SAMN05421503_0587</name>
</gene>
<evidence type="ECO:0000313" key="2">
    <source>
        <dbReference type="EMBL" id="SNZ04268.1"/>
    </source>
</evidence>
<accession>A0A285N4L6</accession>
<evidence type="ECO:0000313" key="3">
    <source>
        <dbReference type="Proteomes" id="UP000219356"/>
    </source>
</evidence>
<reference evidence="3" key="1">
    <citation type="submission" date="2017-09" db="EMBL/GenBank/DDBJ databases">
        <authorList>
            <person name="Varghese N."/>
            <person name="Submissions S."/>
        </authorList>
    </citation>
    <scope>NUCLEOTIDE SEQUENCE [LARGE SCALE GENOMIC DNA]</scope>
    <source>
        <strain evidence="3">CGMCC 1.8913</strain>
    </source>
</reference>
<dbReference type="EMBL" id="OBEK01000001">
    <property type="protein sequence ID" value="SNZ04268.1"/>
    <property type="molecule type" value="Genomic_DNA"/>
</dbReference>
<dbReference type="AlphaFoldDB" id="A0A285N4L6"/>
<sequence>MEQRVRVLELEIEELKKQQKPGWKDNAWIWAVIPILALLIPVMALIRDIF</sequence>